<dbReference type="RefSeq" id="WP_334659509.1">
    <property type="nucleotide sequence ID" value="NZ_JARULZ010000001.1"/>
</dbReference>
<gene>
    <name evidence="8" type="ORF">QBA35_22450</name>
</gene>
<dbReference type="InterPro" id="IPR011545">
    <property type="entry name" value="DEAD/DEAH_box_helicase_dom"/>
</dbReference>
<evidence type="ECO:0000313" key="9">
    <source>
        <dbReference type="Proteomes" id="UP001310290"/>
    </source>
</evidence>
<keyword evidence="9" id="KW-1185">Reference proteome</keyword>
<evidence type="ECO:0000256" key="2">
    <source>
        <dbReference type="ARBA" id="ARBA00022801"/>
    </source>
</evidence>
<proteinExistence type="predicted"/>
<comment type="caution">
    <text evidence="8">The sequence shown here is derived from an EMBL/GenBank/DDBJ whole genome shotgun (WGS) entry which is preliminary data.</text>
</comment>
<reference evidence="8" key="1">
    <citation type="submission" date="2023-04" db="EMBL/GenBank/DDBJ databases">
        <title>Genomic diversity of scab-causing Streptomyces spp. in the province of Quebec, Canada.</title>
        <authorList>
            <person name="Biessy A."/>
            <person name="Cadieux M."/>
            <person name="Ciotola M."/>
            <person name="Filion M."/>
        </authorList>
    </citation>
    <scope>NUCLEOTIDE SEQUENCE</scope>
    <source>
        <strain evidence="8">B21-115</strain>
    </source>
</reference>
<evidence type="ECO:0000259" key="7">
    <source>
        <dbReference type="PROSITE" id="PS51194"/>
    </source>
</evidence>
<evidence type="ECO:0000256" key="4">
    <source>
        <dbReference type="ARBA" id="ARBA00022840"/>
    </source>
</evidence>
<dbReference type="Pfam" id="PF00270">
    <property type="entry name" value="DEAD"/>
    <property type="match status" value="1"/>
</dbReference>
<accession>A0ABU8AQT4</accession>
<dbReference type="InterPro" id="IPR050474">
    <property type="entry name" value="Hel308_SKI2-like"/>
</dbReference>
<evidence type="ECO:0000313" key="8">
    <source>
        <dbReference type="EMBL" id="MEH0636056.1"/>
    </source>
</evidence>
<dbReference type="SMART" id="SM00490">
    <property type="entry name" value="HELICc"/>
    <property type="match status" value="1"/>
</dbReference>
<dbReference type="Pfam" id="PF19955">
    <property type="entry name" value="EAD1"/>
    <property type="match status" value="1"/>
</dbReference>
<dbReference type="PROSITE" id="PS51194">
    <property type="entry name" value="HELICASE_CTER"/>
    <property type="match status" value="1"/>
</dbReference>
<dbReference type="PANTHER" id="PTHR47961:SF10">
    <property type="entry name" value="ATP-DEPENDENT DNA HELICASE HEL308"/>
    <property type="match status" value="1"/>
</dbReference>
<name>A0ABU8AQT4_9ACTN</name>
<evidence type="ECO:0000256" key="3">
    <source>
        <dbReference type="ARBA" id="ARBA00022806"/>
    </source>
</evidence>
<dbReference type="InterPro" id="IPR027417">
    <property type="entry name" value="P-loop_NTPase"/>
</dbReference>
<feature type="region of interest" description="Disordered" evidence="5">
    <location>
        <begin position="1"/>
        <end position="29"/>
    </location>
</feature>
<dbReference type="Proteomes" id="UP001310290">
    <property type="component" value="Unassembled WGS sequence"/>
</dbReference>
<evidence type="ECO:0000256" key="5">
    <source>
        <dbReference type="SAM" id="MobiDB-lite"/>
    </source>
</evidence>
<dbReference type="EMBL" id="JARULZ010000001">
    <property type="protein sequence ID" value="MEH0636056.1"/>
    <property type="molecule type" value="Genomic_DNA"/>
</dbReference>
<dbReference type="SUPFAM" id="SSF52540">
    <property type="entry name" value="P-loop containing nucleoside triphosphate hydrolases"/>
    <property type="match status" value="1"/>
</dbReference>
<evidence type="ECO:0000256" key="1">
    <source>
        <dbReference type="ARBA" id="ARBA00022741"/>
    </source>
</evidence>
<dbReference type="InterPro" id="IPR045430">
    <property type="entry name" value="EAD1"/>
</dbReference>
<organism evidence="8 9">
    <name type="scientific">Streptomyces bottropensis</name>
    <dbReference type="NCBI Taxonomy" id="42235"/>
    <lineage>
        <taxon>Bacteria</taxon>
        <taxon>Bacillati</taxon>
        <taxon>Actinomycetota</taxon>
        <taxon>Actinomycetes</taxon>
        <taxon>Kitasatosporales</taxon>
        <taxon>Streptomycetaceae</taxon>
        <taxon>Streptomyces</taxon>
    </lineage>
</organism>
<dbReference type="InterPro" id="IPR014001">
    <property type="entry name" value="Helicase_ATP-bd"/>
</dbReference>
<feature type="domain" description="Helicase C-terminal" evidence="7">
    <location>
        <begin position="496"/>
        <end position="681"/>
    </location>
</feature>
<dbReference type="InterPro" id="IPR001650">
    <property type="entry name" value="Helicase_C-like"/>
</dbReference>
<dbReference type="SMART" id="SM00487">
    <property type="entry name" value="DEXDc"/>
    <property type="match status" value="1"/>
</dbReference>
<feature type="domain" description="Helicase ATP-binding" evidence="6">
    <location>
        <begin position="215"/>
        <end position="393"/>
    </location>
</feature>
<dbReference type="PANTHER" id="PTHR47961">
    <property type="entry name" value="DNA POLYMERASE THETA, PUTATIVE (AFU_ORTHOLOGUE AFUA_1G05260)-RELATED"/>
    <property type="match status" value="1"/>
</dbReference>
<feature type="region of interest" description="Disordered" evidence="5">
    <location>
        <begin position="1056"/>
        <end position="1081"/>
    </location>
</feature>
<keyword evidence="3" id="KW-0347">Helicase</keyword>
<protein>
    <submittedName>
        <fullName evidence="8">Effector-associated domain EAD1-containing protein</fullName>
    </submittedName>
</protein>
<feature type="region of interest" description="Disordered" evidence="5">
    <location>
        <begin position="1239"/>
        <end position="1262"/>
    </location>
</feature>
<keyword evidence="2" id="KW-0378">Hydrolase</keyword>
<keyword evidence="1" id="KW-0547">Nucleotide-binding</keyword>
<dbReference type="PROSITE" id="PS51192">
    <property type="entry name" value="HELICASE_ATP_BIND_1"/>
    <property type="match status" value="1"/>
</dbReference>
<keyword evidence="4" id="KW-0067">ATP-binding</keyword>
<evidence type="ECO:0000259" key="6">
    <source>
        <dbReference type="PROSITE" id="PS51192"/>
    </source>
</evidence>
<sequence>MRDVIGTAQDSLSKGGMLSTPDAVDPQAAPSGIIAERDGDIGLDGSDKKKFREALATAFPQQRDINRLLGAIDYPVERIPRIAEDSYGTWTTVFEMIDQGIARKTCPYRRLLDAALSDFATNRVFTDLATRYGKSIAAPSMVDGDDPASIASDSVTRVLPAPAELVGVAPTPNGEDFADLMKGRIPEGLIAYLEGRLGSWSELTDFQRKVLRACRAALSERGVALIYAVTNSGKTTLARVGMNMALSSDSSAIMLLPTKALVAQEEAEWRGWAEVWNAGDGRSIKIYPASRDYPENDRPVSRGRYDVAVAIYEKLGVYLVSGRQPLSRTGIVVVDELQILAEDGERAAKLEALLTMIKMLPKEDQPALLGLSATLTDEATEALQSWLGAAKDKIVVSNERPIPLDTYVVDQVSWKVQPDAHLLSMPGRKPDPPAQSQHSLGELRHRYEGQIRGKVPSLSTGELASVLVAHILQNDANRRIICFVPSRTAARELSTTVQRLLKKMMGTTVKGTSPWVAGRFAGQSSAARDRANALYEKLAHSDLPERDEIIRGLKEGVAPHSSAYAATLRRLLEAEFRDEDGLLRVLVATDTLAVGINLPADTVIATSISGYSGTPRKRRILPAADLDNKGGRAGRRGKTARERGEFYLLVPGERELQQVEGLTNQKLIELSEIDGVFREFVTAKTRSIWVKSKFRDRMAISGLVLQILCQDGYARTEDRWHRRVREILRGLLISHEGDQVLPTSEQVLEELVQRNLIGRRPGPGYDRANKLALTGIGAALGRSGLELDAGSDLERLARLSCEGAGSIDLFWNACRSRSIESVTEWLTLPPVAPRHHPSLKEAVINMAMAYCGPTAERRGWCAQLLDGRGHPPPKHLVEQGDPVISKDLKELFQRDAEDVSLGDVNALLRALVAFEWSHGIPFGQIRARFSSAIHSDETQRNERPVELRLYYSDVEQLCEQLAGIIRAAADLSFTQDGFDHSGQMRILAQEVEVGLPAWLAPVAKMRIPVLHRQRLAQLWNEKAPDRLSQLLDREPLKSHPGITDTDRAEARHAIQRREEDERQQRNRVAQGWADQDIPNSGGQTFEDLAEELDAAASSVAYLDLLNEVISRLNIKVKPTETVRDFAISVWRVGDEEVSVKVPHEQLSGDVVAAATQDTALIIVRDTAPGAMEALKRPTRARFVQPEHILSLLASLMQSRGDELSAEELIHSIQLIRTSSLHADGWYLINPETVSAPPPFRGAMPSLVGSSDTVTAPSDDELG</sequence>
<dbReference type="Gene3D" id="3.40.50.300">
    <property type="entry name" value="P-loop containing nucleotide triphosphate hydrolases"/>
    <property type="match status" value="2"/>
</dbReference>